<dbReference type="EC" id="6.1.1.19" evidence="9"/>
<evidence type="ECO:0000259" key="12">
    <source>
        <dbReference type="SMART" id="SM01016"/>
    </source>
</evidence>
<dbReference type="RefSeq" id="WP_075048881.1">
    <property type="nucleotide sequence ID" value="NZ_CP012328.1"/>
</dbReference>
<dbReference type="PRINTS" id="PR01038">
    <property type="entry name" value="TRNASYNTHARG"/>
</dbReference>
<proteinExistence type="inferred from homology"/>
<keyword evidence="6 9" id="KW-0648">Protein biosynthesis</keyword>
<feature type="short sequence motif" description="'HIGH' region" evidence="9">
    <location>
        <begin position="123"/>
        <end position="133"/>
    </location>
</feature>
<dbReference type="NCBIfam" id="TIGR00456">
    <property type="entry name" value="argS"/>
    <property type="match status" value="1"/>
</dbReference>
<keyword evidence="2 9" id="KW-0963">Cytoplasm</keyword>
<dbReference type="HAMAP" id="MF_00123">
    <property type="entry name" value="Arg_tRNA_synth"/>
    <property type="match status" value="1"/>
</dbReference>
<dbReference type="CDD" id="cd00671">
    <property type="entry name" value="ArgRS_core"/>
    <property type="match status" value="1"/>
</dbReference>
<dbReference type="SUPFAM" id="SSF55190">
    <property type="entry name" value="Arginyl-tRNA synthetase (ArgRS), N-terminal 'additional' domain"/>
    <property type="match status" value="1"/>
</dbReference>
<dbReference type="InterPro" id="IPR005148">
    <property type="entry name" value="Arg-tRNA-synth_N"/>
</dbReference>
<dbReference type="Gene3D" id="1.10.730.10">
    <property type="entry name" value="Isoleucyl-tRNA Synthetase, Domain 1"/>
    <property type="match status" value="1"/>
</dbReference>
<accession>A0A0K1P7P8</accession>
<comment type="subcellular location">
    <subcellularLocation>
        <location evidence="9">Cytoplasm</location>
    </subcellularLocation>
</comment>
<protein>
    <recommendedName>
        <fullName evidence="9">Arginine--tRNA ligase</fullName>
        <ecNumber evidence="9">6.1.1.19</ecNumber>
    </recommendedName>
    <alternativeName>
        <fullName evidence="9">Arginyl-tRNA synthetase</fullName>
        <shortName evidence="9">ArgRS</shortName>
    </alternativeName>
</protein>
<dbReference type="PANTHER" id="PTHR11956:SF5">
    <property type="entry name" value="ARGININE--TRNA LIGASE, CYTOPLASMIC"/>
    <property type="match status" value="1"/>
</dbReference>
<dbReference type="Gene3D" id="3.40.50.620">
    <property type="entry name" value="HUPs"/>
    <property type="match status" value="1"/>
</dbReference>
<dbReference type="GO" id="GO:0004814">
    <property type="term" value="F:arginine-tRNA ligase activity"/>
    <property type="evidence" value="ECO:0007669"/>
    <property type="project" value="UniProtKB-UniRule"/>
</dbReference>
<dbReference type="GO" id="GO:0005524">
    <property type="term" value="F:ATP binding"/>
    <property type="evidence" value="ECO:0007669"/>
    <property type="project" value="UniProtKB-UniRule"/>
</dbReference>
<dbReference type="GO" id="GO:0005737">
    <property type="term" value="C:cytoplasm"/>
    <property type="evidence" value="ECO:0007669"/>
    <property type="project" value="UniProtKB-SubCell"/>
</dbReference>
<dbReference type="InterPro" id="IPR001278">
    <property type="entry name" value="Arg-tRNA-ligase"/>
</dbReference>
<feature type="domain" description="DALR anticodon binding" evidence="11">
    <location>
        <begin position="436"/>
        <end position="550"/>
    </location>
</feature>
<reference evidence="13 14" key="1">
    <citation type="journal article" date="2015" name="Genome Announc.">
        <title>Complete Genome Sequence of Spiroplasma turonicum Strain Tab4cT, a Parasite of a Horse Fly, Haematopota sp. (Diptera: Tabanidae).</title>
        <authorList>
            <person name="Davis R.E."/>
            <person name="Shao J."/>
            <person name="Zhao Y."/>
            <person name="Gasparich G.E."/>
            <person name="Gaynor B.J."/>
            <person name="Donofrio N."/>
        </authorList>
    </citation>
    <scope>NUCLEOTIDE SEQUENCE [LARGE SCALE GENOMIC DNA]</scope>
    <source>
        <strain evidence="13 14">Tab4c</strain>
    </source>
</reference>
<evidence type="ECO:0000256" key="9">
    <source>
        <dbReference type="HAMAP-Rule" id="MF_00123"/>
    </source>
</evidence>
<dbReference type="SMART" id="SM00836">
    <property type="entry name" value="DALR_1"/>
    <property type="match status" value="1"/>
</dbReference>
<dbReference type="GO" id="GO:0006420">
    <property type="term" value="P:arginyl-tRNA aminoacylation"/>
    <property type="evidence" value="ECO:0007669"/>
    <property type="project" value="UniProtKB-UniRule"/>
</dbReference>
<dbReference type="Proteomes" id="UP000067243">
    <property type="component" value="Chromosome"/>
</dbReference>
<evidence type="ECO:0000313" key="13">
    <source>
        <dbReference type="EMBL" id="AKU80323.1"/>
    </source>
</evidence>
<evidence type="ECO:0000256" key="3">
    <source>
        <dbReference type="ARBA" id="ARBA00022598"/>
    </source>
</evidence>
<dbReference type="PANTHER" id="PTHR11956">
    <property type="entry name" value="ARGINYL-TRNA SYNTHETASE"/>
    <property type="match status" value="1"/>
</dbReference>
<dbReference type="PATRIC" id="fig|216946.3.peg.1113"/>
<dbReference type="STRING" id="216946.STURO_v1c10730"/>
<dbReference type="InterPro" id="IPR035684">
    <property type="entry name" value="ArgRS_core"/>
</dbReference>
<keyword evidence="4 9" id="KW-0547">Nucleotide-binding</keyword>
<dbReference type="InterPro" id="IPR009080">
    <property type="entry name" value="tRNAsynth_Ia_anticodon-bd"/>
</dbReference>
<comment type="similarity">
    <text evidence="1 9 10">Belongs to the class-I aminoacyl-tRNA synthetase family.</text>
</comment>
<dbReference type="SUPFAM" id="SSF47323">
    <property type="entry name" value="Anticodon-binding domain of a subclass of class I aminoacyl-tRNA synthetases"/>
    <property type="match status" value="1"/>
</dbReference>
<evidence type="ECO:0000259" key="11">
    <source>
        <dbReference type="SMART" id="SM00836"/>
    </source>
</evidence>
<evidence type="ECO:0000256" key="2">
    <source>
        <dbReference type="ARBA" id="ARBA00022490"/>
    </source>
</evidence>
<evidence type="ECO:0000256" key="8">
    <source>
        <dbReference type="ARBA" id="ARBA00049339"/>
    </source>
</evidence>
<evidence type="ECO:0000256" key="1">
    <source>
        <dbReference type="ARBA" id="ARBA00005594"/>
    </source>
</evidence>
<dbReference type="PROSITE" id="PS00178">
    <property type="entry name" value="AA_TRNA_LIGASE_I"/>
    <property type="match status" value="1"/>
</dbReference>
<dbReference type="Gene3D" id="3.30.1360.70">
    <property type="entry name" value="Arginyl tRNA synthetase N-terminal domain"/>
    <property type="match status" value="1"/>
</dbReference>
<dbReference type="InterPro" id="IPR014729">
    <property type="entry name" value="Rossmann-like_a/b/a_fold"/>
</dbReference>
<gene>
    <name evidence="9 13" type="primary">argS</name>
    <name evidence="13" type="ORF">STURON_001077</name>
</gene>
<dbReference type="Pfam" id="PF05746">
    <property type="entry name" value="DALR_1"/>
    <property type="match status" value="1"/>
</dbReference>
<evidence type="ECO:0000256" key="4">
    <source>
        <dbReference type="ARBA" id="ARBA00022741"/>
    </source>
</evidence>
<feature type="domain" description="Arginyl tRNA synthetase N-terminal" evidence="12">
    <location>
        <begin position="6"/>
        <end position="87"/>
    </location>
</feature>
<evidence type="ECO:0000256" key="5">
    <source>
        <dbReference type="ARBA" id="ARBA00022840"/>
    </source>
</evidence>
<comment type="catalytic activity">
    <reaction evidence="8 9">
        <text>tRNA(Arg) + L-arginine + ATP = L-arginyl-tRNA(Arg) + AMP + diphosphate</text>
        <dbReference type="Rhea" id="RHEA:20301"/>
        <dbReference type="Rhea" id="RHEA-COMP:9658"/>
        <dbReference type="Rhea" id="RHEA-COMP:9673"/>
        <dbReference type="ChEBI" id="CHEBI:30616"/>
        <dbReference type="ChEBI" id="CHEBI:32682"/>
        <dbReference type="ChEBI" id="CHEBI:33019"/>
        <dbReference type="ChEBI" id="CHEBI:78442"/>
        <dbReference type="ChEBI" id="CHEBI:78513"/>
        <dbReference type="ChEBI" id="CHEBI:456215"/>
        <dbReference type="EC" id="6.1.1.19"/>
    </reaction>
</comment>
<keyword evidence="7 9" id="KW-0030">Aminoacyl-tRNA synthetase</keyword>
<organism evidence="13 14">
    <name type="scientific">Spiroplasma turonicum</name>
    <dbReference type="NCBI Taxonomy" id="216946"/>
    <lineage>
        <taxon>Bacteria</taxon>
        <taxon>Bacillati</taxon>
        <taxon>Mycoplasmatota</taxon>
        <taxon>Mollicutes</taxon>
        <taxon>Entomoplasmatales</taxon>
        <taxon>Spiroplasmataceae</taxon>
        <taxon>Spiroplasma</taxon>
    </lineage>
</organism>
<evidence type="ECO:0000313" key="14">
    <source>
        <dbReference type="Proteomes" id="UP000067243"/>
    </source>
</evidence>
<keyword evidence="3 9" id="KW-0436">Ligase</keyword>
<dbReference type="SUPFAM" id="SSF52374">
    <property type="entry name" value="Nucleotidylyl transferase"/>
    <property type="match status" value="1"/>
</dbReference>
<dbReference type="InterPro" id="IPR036695">
    <property type="entry name" value="Arg-tRNA-synth_N_sf"/>
</dbReference>
<dbReference type="Pfam" id="PF03485">
    <property type="entry name" value="Arg_tRNA_synt_N"/>
    <property type="match status" value="1"/>
</dbReference>
<keyword evidence="5 9" id="KW-0067">ATP-binding</keyword>
<keyword evidence="14" id="KW-1185">Reference proteome</keyword>
<evidence type="ECO:0000256" key="7">
    <source>
        <dbReference type="ARBA" id="ARBA00023146"/>
    </source>
</evidence>
<evidence type="ECO:0000256" key="10">
    <source>
        <dbReference type="RuleBase" id="RU363038"/>
    </source>
</evidence>
<evidence type="ECO:0000256" key="6">
    <source>
        <dbReference type="ARBA" id="ARBA00022917"/>
    </source>
</evidence>
<dbReference type="AlphaFoldDB" id="A0A0K1P7P8"/>
<dbReference type="OrthoDB" id="9805987at2"/>
<dbReference type="KEGG" id="stur:STURON_001077"/>
<dbReference type="SMART" id="SM01016">
    <property type="entry name" value="Arg_tRNA_synt_N"/>
    <property type="match status" value="1"/>
</dbReference>
<dbReference type="InterPro" id="IPR008909">
    <property type="entry name" value="DALR_anticod-bd"/>
</dbReference>
<sequence length="550" mass="63705">MSIILNQLKKEINETIIKLDLKGELIIEKTKSIEHADYATNFALINSKLNNLKPLELAEKIKENLLKNNKIIKNVEVAKPGFINIEINGLQLVKVLDEVQKNKENYGRSANKNYTFNLELISANPTGFLHIGHARNGIVGDSVRRILEFAGYNVQTEYYTNDAGNQVNVLAVTVFYYYLLLLKVEVEKPEEIYGGDMYEELAQNIINKYGDKFKSLKINNNKINDPETHELFRNLSINYFINIIKEQIDMLDIKIEHYSSEQKMYDDKLIDKMLNLYKNIGKTYEKDNALWLKTTEFGDDKDRVLKKSDGSYTYITPDIACHDERIRRTNADKYVNFWGGDHHGYITRVRAGLALLNHRFDILDIDIIQMVRLIKDGKEFKMSKRKGTAVWLIDLIEMVGKDAIRYMLASKNPSSHMDFDIDLVVERNSTNPVYYAQYATARCKKLLDKFNSEIITDGTFEWNSKEKELIMHIDDFNSTIEHSASKRLPNVLCDYIQKLAKLFHSYYGNDKIIDLNNVNETNKKLLLVSSIYQVLVNSLTLIGVDFKDYM</sequence>
<name>A0A0K1P7P8_9MOLU</name>
<dbReference type="Pfam" id="PF00750">
    <property type="entry name" value="tRNA-synt_1d"/>
    <property type="match status" value="1"/>
</dbReference>
<comment type="subunit">
    <text evidence="9">Monomer.</text>
</comment>
<dbReference type="InterPro" id="IPR001412">
    <property type="entry name" value="aa-tRNA-synth_I_CS"/>
</dbReference>
<dbReference type="EMBL" id="CP012328">
    <property type="protein sequence ID" value="AKU80323.1"/>
    <property type="molecule type" value="Genomic_DNA"/>
</dbReference>